<gene>
    <name evidence="7" type="ORF">DLM65_07415</name>
</gene>
<dbReference type="PROSITE" id="PS00680">
    <property type="entry name" value="MAP_1"/>
    <property type="match status" value="1"/>
</dbReference>
<dbReference type="Pfam" id="PF00557">
    <property type="entry name" value="Peptidase_M24"/>
    <property type="match status" value="1"/>
</dbReference>
<comment type="caution">
    <text evidence="7">The sequence shown here is derived from an EMBL/GenBank/DDBJ whole genome shotgun (WGS) entry which is preliminary data.</text>
</comment>
<evidence type="ECO:0000256" key="3">
    <source>
        <dbReference type="ARBA" id="ARBA00022670"/>
    </source>
</evidence>
<dbReference type="GO" id="GO:0046872">
    <property type="term" value="F:metal ion binding"/>
    <property type="evidence" value="ECO:0007669"/>
    <property type="project" value="UniProtKB-KW"/>
</dbReference>
<feature type="domain" description="Peptidase M24" evidence="6">
    <location>
        <begin position="1"/>
        <end position="75"/>
    </location>
</feature>
<evidence type="ECO:0000256" key="2">
    <source>
        <dbReference type="ARBA" id="ARBA00022438"/>
    </source>
</evidence>
<keyword evidence="4" id="KW-0479">Metal-binding</keyword>
<dbReference type="AlphaFoldDB" id="A0A2W6A630"/>
<evidence type="ECO:0000313" key="7">
    <source>
        <dbReference type="EMBL" id="PZR80798.1"/>
    </source>
</evidence>
<protein>
    <submittedName>
        <fullName evidence="7">Type I methionyl aminopeptidase</fullName>
    </submittedName>
</protein>
<dbReference type="PANTHER" id="PTHR43330:SF8">
    <property type="entry name" value="METHIONINE AMINOPEPTIDASE 1D, MITOCHONDRIAL"/>
    <property type="match status" value="1"/>
</dbReference>
<dbReference type="GO" id="GO:0070006">
    <property type="term" value="F:metalloaminopeptidase activity"/>
    <property type="evidence" value="ECO:0007669"/>
    <property type="project" value="InterPro"/>
</dbReference>
<evidence type="ECO:0000256" key="5">
    <source>
        <dbReference type="ARBA" id="ARBA00022801"/>
    </source>
</evidence>
<dbReference type="InterPro" id="IPR002467">
    <property type="entry name" value="Pept_M24A_MAP1"/>
</dbReference>
<dbReference type="EMBL" id="QHBU01000135">
    <property type="protein sequence ID" value="PZR80798.1"/>
    <property type="molecule type" value="Genomic_DNA"/>
</dbReference>
<evidence type="ECO:0000313" key="8">
    <source>
        <dbReference type="Proteomes" id="UP000248724"/>
    </source>
</evidence>
<name>A0A2W6A630_9BACT</name>
<organism evidence="7 8">
    <name type="scientific">Candidatus Aeolococcus gillhamiae</name>
    <dbReference type="NCBI Taxonomy" id="3127015"/>
    <lineage>
        <taxon>Bacteria</taxon>
        <taxon>Bacillati</taxon>
        <taxon>Candidatus Dormiibacterota</taxon>
        <taxon>Candidatus Dormibacteria</taxon>
        <taxon>Candidatus Aeolococcales</taxon>
        <taxon>Candidatus Aeolococcaceae</taxon>
        <taxon>Candidatus Aeolococcus</taxon>
    </lineage>
</organism>
<evidence type="ECO:0000256" key="1">
    <source>
        <dbReference type="ARBA" id="ARBA00002521"/>
    </source>
</evidence>
<dbReference type="PANTHER" id="PTHR43330">
    <property type="entry name" value="METHIONINE AMINOPEPTIDASE"/>
    <property type="match status" value="1"/>
</dbReference>
<evidence type="ECO:0000256" key="4">
    <source>
        <dbReference type="ARBA" id="ARBA00022723"/>
    </source>
</evidence>
<comment type="function">
    <text evidence="1">Removes the N-terminal methionine from nascent proteins. The N-terminal methionine is often cleaved when the second residue in the primary sequence is small and uncharged (Met-Ala-, Cys, Gly, Pro, Ser, Thr, or Val). Requires deformylation of the N(alpha)-formylated initiator methionine before it can be hydrolyzed.</text>
</comment>
<proteinExistence type="predicted"/>
<dbReference type="SUPFAM" id="SSF55920">
    <property type="entry name" value="Creatinase/aminopeptidase"/>
    <property type="match status" value="1"/>
</dbReference>
<feature type="non-terminal residue" evidence="7">
    <location>
        <position position="1"/>
    </location>
</feature>
<keyword evidence="2 7" id="KW-0031">Aminopeptidase</keyword>
<accession>A0A2W6A630</accession>
<dbReference type="Gene3D" id="3.90.230.10">
    <property type="entry name" value="Creatinase/methionine aminopeptidase superfamily"/>
    <property type="match status" value="1"/>
</dbReference>
<dbReference type="Proteomes" id="UP000248724">
    <property type="component" value="Unassembled WGS sequence"/>
</dbReference>
<keyword evidence="5" id="KW-0378">Hydrolase</keyword>
<dbReference type="InterPro" id="IPR036005">
    <property type="entry name" value="Creatinase/aminopeptidase-like"/>
</dbReference>
<evidence type="ECO:0000259" key="6">
    <source>
        <dbReference type="Pfam" id="PF00557"/>
    </source>
</evidence>
<sequence>FVGHGIGEQFHPPPSVPHYFTREASTVMVPGMTFTVEPMITAGTWRERMWSNGWTAVTADGGRSAQWEHTLVVTDDGAEVLTAL</sequence>
<dbReference type="InterPro" id="IPR000994">
    <property type="entry name" value="Pept_M24"/>
</dbReference>
<keyword evidence="3" id="KW-0645">Protease</keyword>
<reference evidence="7 8" key="1">
    <citation type="journal article" date="2017" name="Nature">
        <title>Atmospheric trace gases support primary production in Antarctic desert surface soil.</title>
        <authorList>
            <person name="Ji M."/>
            <person name="Greening C."/>
            <person name="Vanwonterghem I."/>
            <person name="Carere C.R."/>
            <person name="Bay S.K."/>
            <person name="Steen J.A."/>
            <person name="Montgomery K."/>
            <person name="Lines T."/>
            <person name="Beardall J."/>
            <person name="van Dorst J."/>
            <person name="Snape I."/>
            <person name="Stott M.B."/>
            <person name="Hugenholtz P."/>
            <person name="Ferrari B.C."/>
        </authorList>
    </citation>
    <scope>NUCLEOTIDE SEQUENCE [LARGE SCALE GENOMIC DNA]</scope>
    <source>
        <strain evidence="7">RRmetagenome_bin12</strain>
    </source>
</reference>
<dbReference type="GO" id="GO:0006508">
    <property type="term" value="P:proteolysis"/>
    <property type="evidence" value="ECO:0007669"/>
    <property type="project" value="UniProtKB-KW"/>
</dbReference>